<proteinExistence type="predicted"/>
<dbReference type="AlphaFoldDB" id="A0A7K4NS12"/>
<protein>
    <submittedName>
        <fullName evidence="1">Uncharacterized protein</fullName>
    </submittedName>
</protein>
<evidence type="ECO:0000313" key="1">
    <source>
        <dbReference type="EMBL" id="NWK05697.1"/>
    </source>
</evidence>
<comment type="caution">
    <text evidence="1">The sequence shown here is derived from an EMBL/GenBank/DDBJ whole genome shotgun (WGS) entry which is preliminary data.</text>
</comment>
<accession>A0A7K4NS12</accession>
<sequence length="200" mass="23090">MSKQKTASKAILQYLTGRGQVRTERLREAICDPAKRESPSPKMFYKYLSELVESKRVTKFEFSRSEVCYSTPDWVEYENKITQGKVDHVRTIEKKLEKLVSVPSGLAGTVILNDNIEILHSVYLDIKDMHSWATLAKLRNPKENSAAINNILTGTYPDLMEKFSKVIGKFEKHRAEIIEDLLYMDQQSVHKEEFVQQDGF</sequence>
<reference evidence="1 2" key="1">
    <citation type="journal article" date="2019" name="Environ. Microbiol.">
        <title>Genomics insights into ecotype formation of ammonia-oxidizing archaea in the deep ocean.</title>
        <authorList>
            <person name="Wang Y."/>
            <person name="Huang J.M."/>
            <person name="Cui G.J."/>
            <person name="Nunoura T."/>
            <person name="Takaki Y."/>
            <person name="Li W.L."/>
            <person name="Li J."/>
            <person name="Gao Z.M."/>
            <person name="Takai K."/>
            <person name="Zhang A.Q."/>
            <person name="Stepanauskas R."/>
        </authorList>
    </citation>
    <scope>NUCLEOTIDE SEQUENCE [LARGE SCALE GENOMIC DNA]</scope>
    <source>
        <strain evidence="1 2">F20</strain>
    </source>
</reference>
<dbReference type="EMBL" id="JACASX010000015">
    <property type="protein sequence ID" value="NWK05697.1"/>
    <property type="molecule type" value="Genomic_DNA"/>
</dbReference>
<gene>
    <name evidence="1" type="ORF">HX833_06420</name>
</gene>
<dbReference type="Proteomes" id="UP000526196">
    <property type="component" value="Unassembled WGS sequence"/>
</dbReference>
<evidence type="ECO:0000313" key="2">
    <source>
        <dbReference type="Proteomes" id="UP000526196"/>
    </source>
</evidence>
<name>A0A7K4NS12_9ARCH</name>
<organism evidence="1 2">
    <name type="scientific">Marine Group I thaumarchaeote</name>
    <dbReference type="NCBI Taxonomy" id="2511932"/>
    <lineage>
        <taxon>Archaea</taxon>
        <taxon>Nitrososphaerota</taxon>
        <taxon>Marine Group I</taxon>
    </lineage>
</organism>